<evidence type="ECO:0000313" key="3">
    <source>
        <dbReference type="Proteomes" id="UP000183994"/>
    </source>
</evidence>
<dbReference type="InterPro" id="IPR000073">
    <property type="entry name" value="AB_hydrolase_1"/>
</dbReference>
<evidence type="ECO:0000259" key="1">
    <source>
        <dbReference type="Pfam" id="PF00561"/>
    </source>
</evidence>
<dbReference type="EMBL" id="FQZU01000006">
    <property type="protein sequence ID" value="SHJ31612.1"/>
    <property type="molecule type" value="Genomic_DNA"/>
</dbReference>
<dbReference type="OrthoDB" id="217645at2"/>
<dbReference type="RefSeq" id="WP_073474399.1">
    <property type="nucleotide sequence ID" value="NZ_FQZU01000006.1"/>
</dbReference>
<dbReference type="Pfam" id="PF00561">
    <property type="entry name" value="Abhydrolase_1"/>
    <property type="match status" value="1"/>
</dbReference>
<dbReference type="AlphaFoldDB" id="A0A1M6IAY0"/>
<evidence type="ECO:0000313" key="2">
    <source>
        <dbReference type="EMBL" id="SHJ31612.1"/>
    </source>
</evidence>
<protein>
    <submittedName>
        <fullName evidence="2">Pimeloyl-ACP methyl ester carboxylesterase</fullName>
    </submittedName>
</protein>
<accession>A0A1M6IAY0</accession>
<dbReference type="STRING" id="1121393.SAMN02745216_01413"/>
<reference evidence="3" key="1">
    <citation type="submission" date="2016-11" db="EMBL/GenBank/DDBJ databases">
        <authorList>
            <person name="Varghese N."/>
            <person name="Submissions S."/>
        </authorList>
    </citation>
    <scope>NUCLEOTIDE SEQUENCE [LARGE SCALE GENOMIC DNA]</scope>
    <source>
        <strain evidence="3">DSM 16219</strain>
    </source>
</reference>
<dbReference type="Gene3D" id="3.40.50.1820">
    <property type="entry name" value="alpha/beta hydrolase"/>
    <property type="match status" value="1"/>
</dbReference>
<dbReference type="InterPro" id="IPR029058">
    <property type="entry name" value="AB_hydrolase_fold"/>
</dbReference>
<keyword evidence="3" id="KW-1185">Reference proteome</keyword>
<feature type="domain" description="AB hydrolase-1" evidence="1">
    <location>
        <begin position="138"/>
        <end position="331"/>
    </location>
</feature>
<sequence>MEDFQFPVGYHDLHKVKIIDFQLNRWHSWGYTSLQDMRAAAAKIRKLDDWKDALLARMNIALEQGRLLNAVFNCRAADFFVHPSDPDKKRIYDMFIDMFYNDRFKDESLKRVWIPYEGAAIPALHIPASGDKSKGAMVIHGGFDSYMEELLSCAVYFSNRGYDVILFEGPGQGAALKEKGLFLDHRWEKPVKAVLDHFGLEECALLGFSMGGWFCFRAAAFEPRIKQVIASSIAYDYMQIPPKALQALANWFMKHPRLTEVSSRWKMKFMPQEKWGVENFMYITGKNSIVDLFHEMQKMNADNLKSELVTQDVLILTGDEDHFIPLKMHHMQVAALKNARSVEGRVFTRKDQAQNHCMIGNTGLMLAVIKEWLEKTKG</sequence>
<name>A0A1M6IAY0_9BACT</name>
<proteinExistence type="predicted"/>
<dbReference type="SUPFAM" id="SSF53474">
    <property type="entry name" value="alpha/beta-Hydrolases"/>
    <property type="match status" value="1"/>
</dbReference>
<organism evidence="2 3">
    <name type="scientific">Desulfatibacillum alkenivorans DSM 16219</name>
    <dbReference type="NCBI Taxonomy" id="1121393"/>
    <lineage>
        <taxon>Bacteria</taxon>
        <taxon>Pseudomonadati</taxon>
        <taxon>Thermodesulfobacteriota</taxon>
        <taxon>Desulfobacteria</taxon>
        <taxon>Desulfobacterales</taxon>
        <taxon>Desulfatibacillaceae</taxon>
        <taxon>Desulfatibacillum</taxon>
    </lineage>
</organism>
<gene>
    <name evidence="2" type="ORF">SAMN02745216_01413</name>
</gene>
<dbReference type="Proteomes" id="UP000183994">
    <property type="component" value="Unassembled WGS sequence"/>
</dbReference>